<dbReference type="WBParaSite" id="maker-unitig_29605-snap-gene-0.2-mRNA-1">
    <property type="protein sequence ID" value="maker-unitig_29605-snap-gene-0.2-mRNA-1"/>
    <property type="gene ID" value="maker-unitig_29605-snap-gene-0.2"/>
</dbReference>
<feature type="compositionally biased region" description="Low complexity" evidence="1">
    <location>
        <begin position="388"/>
        <end position="398"/>
    </location>
</feature>
<keyword evidence="2" id="KW-1133">Transmembrane helix</keyword>
<dbReference type="Gene3D" id="3.90.190.10">
    <property type="entry name" value="Protein tyrosine phosphatase superfamily"/>
    <property type="match status" value="1"/>
</dbReference>
<evidence type="ECO:0000256" key="1">
    <source>
        <dbReference type="SAM" id="MobiDB-lite"/>
    </source>
</evidence>
<protein>
    <submittedName>
        <fullName evidence="4">Tyrosine-protein phosphatase domain-containing protein</fullName>
    </submittedName>
</protein>
<reference evidence="4" key="1">
    <citation type="submission" date="2016-11" db="UniProtKB">
        <authorList>
            <consortium name="WormBaseParasite"/>
        </authorList>
    </citation>
    <scope>IDENTIFICATION</scope>
</reference>
<name>A0A1I8FDG1_9PLAT</name>
<feature type="region of interest" description="Disordered" evidence="1">
    <location>
        <begin position="373"/>
        <end position="405"/>
    </location>
</feature>
<evidence type="ECO:0000256" key="2">
    <source>
        <dbReference type="SAM" id="Phobius"/>
    </source>
</evidence>
<keyword evidence="2" id="KW-0472">Membrane</keyword>
<evidence type="ECO:0000313" key="3">
    <source>
        <dbReference type="Proteomes" id="UP000095280"/>
    </source>
</evidence>
<dbReference type="AlphaFoldDB" id="A0A1I8FDG1"/>
<evidence type="ECO:0000313" key="4">
    <source>
        <dbReference type="WBParaSite" id="maker-unitig_29605-snap-gene-0.2-mRNA-1"/>
    </source>
</evidence>
<feature type="transmembrane region" description="Helical" evidence="2">
    <location>
        <begin position="310"/>
        <end position="329"/>
    </location>
</feature>
<keyword evidence="2" id="KW-0812">Transmembrane</keyword>
<feature type="transmembrane region" description="Helical" evidence="2">
    <location>
        <begin position="417"/>
        <end position="437"/>
    </location>
</feature>
<sequence length="559" mass="60753">MPCNKVLDRLYVGSIETLTPYYLTLYNIRQIVSRSATAGEGYEELDLTKSQISMHFDSCALFTHHGRVHDKNVLVHCNQGVSRARQQLSPPYLMCLADDMELVDCWNFKTKWARKVWSNIKYELGDWWKVATGSPADSSATQSDLLRGLQLQEMPEIQRCDDERSRSQCGVFANLGEETLRQLANLAGRLAAPGWAAGGLRSEARSSSWPPHSDEGIPPMTRAGADGLSGQRPQCRYGLVPAAPLAASWCCTAAYRQLPVGCHFVQVRSQSGQAVPDSSQLDGAFARISRLLRRARRSASWRLLGGRFGFLLRDALAAFGLLLLLLAGAPAVRLLSSPTSRRSSASASVVLPLFPIFLSSAPFLLLLCSADSPPPRRRHKPARSSANSTDWRSSSSACSRDDSNCTSRARRLSPFGVVFFNLCRLGLQSLLLLLLSIGRHHINQSITTSSSVAPSCRGTEPQRHVGHLDNLEPDAGDIADGVAGPAKSGHQHFVVLLDKVQTAVVRHESGDLLAILDQLNSDALPNGTVRLLGFNADLLNYDALGVGRAAERVGLPTGA</sequence>
<accession>A0A1I8FDG1</accession>
<dbReference type="CDD" id="cd14498">
    <property type="entry name" value="DSP"/>
    <property type="match status" value="1"/>
</dbReference>
<proteinExistence type="predicted"/>
<keyword evidence="3" id="KW-1185">Reference proteome</keyword>
<feature type="transmembrane region" description="Helical" evidence="2">
    <location>
        <begin position="349"/>
        <end position="370"/>
    </location>
</feature>
<dbReference type="SUPFAM" id="SSF52799">
    <property type="entry name" value="(Phosphotyrosine protein) phosphatases II"/>
    <property type="match status" value="1"/>
</dbReference>
<dbReference type="InterPro" id="IPR029021">
    <property type="entry name" value="Prot-tyrosine_phosphatase-like"/>
</dbReference>
<dbReference type="Proteomes" id="UP000095280">
    <property type="component" value="Unplaced"/>
</dbReference>
<organism evidence="3 4">
    <name type="scientific">Macrostomum lignano</name>
    <dbReference type="NCBI Taxonomy" id="282301"/>
    <lineage>
        <taxon>Eukaryota</taxon>
        <taxon>Metazoa</taxon>
        <taxon>Spiralia</taxon>
        <taxon>Lophotrochozoa</taxon>
        <taxon>Platyhelminthes</taxon>
        <taxon>Rhabditophora</taxon>
        <taxon>Macrostomorpha</taxon>
        <taxon>Macrostomida</taxon>
        <taxon>Macrostomidae</taxon>
        <taxon>Macrostomum</taxon>
    </lineage>
</organism>